<dbReference type="EMBL" id="CAJNOH010000112">
    <property type="protein sequence ID" value="CAF0878482.1"/>
    <property type="molecule type" value="Genomic_DNA"/>
</dbReference>
<accession>A0A813Y7F4</accession>
<dbReference type="InterPro" id="IPR013783">
    <property type="entry name" value="Ig-like_fold"/>
</dbReference>
<feature type="domain" description="Tyrosine specific protein phosphatases" evidence="9">
    <location>
        <begin position="715"/>
        <end position="789"/>
    </location>
</feature>
<feature type="transmembrane region" description="Helical" evidence="7">
    <location>
        <begin position="436"/>
        <end position="460"/>
    </location>
</feature>
<evidence type="ECO:0000256" key="3">
    <source>
        <dbReference type="ARBA" id="ARBA00022801"/>
    </source>
</evidence>
<dbReference type="CDD" id="cd00063">
    <property type="entry name" value="FN3"/>
    <property type="match status" value="1"/>
</dbReference>
<evidence type="ECO:0000313" key="11">
    <source>
        <dbReference type="EMBL" id="CAF0878482.1"/>
    </source>
</evidence>
<dbReference type="InterPro" id="IPR003961">
    <property type="entry name" value="FN3_dom"/>
</dbReference>
<evidence type="ECO:0008006" key="15">
    <source>
        <dbReference type="Google" id="ProtNLM"/>
    </source>
</evidence>
<dbReference type="SUPFAM" id="SSF52799">
    <property type="entry name" value="(Phosphotyrosine protein) phosphatases II"/>
    <property type="match status" value="2"/>
</dbReference>
<proteinExistence type="predicted"/>
<keyword evidence="3" id="KW-0378">Hydrolase</keyword>
<dbReference type="Gene3D" id="2.60.40.10">
    <property type="entry name" value="Immunoglobulins"/>
    <property type="match status" value="1"/>
</dbReference>
<feature type="domain" description="Tyrosine-protein phosphatase" evidence="8">
    <location>
        <begin position="536"/>
        <end position="798"/>
    </location>
</feature>
<evidence type="ECO:0000259" key="9">
    <source>
        <dbReference type="PROSITE" id="PS50056"/>
    </source>
</evidence>
<dbReference type="PANTHER" id="PTHR19134:SF540">
    <property type="entry name" value="TYROSINE-PROTEIN PHOSPHATASE 99A"/>
    <property type="match status" value="1"/>
</dbReference>
<dbReference type="InterPro" id="IPR036116">
    <property type="entry name" value="FN3_sf"/>
</dbReference>
<evidence type="ECO:0000256" key="4">
    <source>
        <dbReference type="ARBA" id="ARBA00022912"/>
    </source>
</evidence>
<keyword evidence="2" id="KW-0732">Signal</keyword>
<dbReference type="AlphaFoldDB" id="A0A813Y7F4"/>
<keyword evidence="7" id="KW-1133">Transmembrane helix</keyword>
<evidence type="ECO:0000256" key="7">
    <source>
        <dbReference type="SAM" id="Phobius"/>
    </source>
</evidence>
<evidence type="ECO:0000259" key="10">
    <source>
        <dbReference type="PROSITE" id="PS50853"/>
    </source>
</evidence>
<feature type="transmembrane region" description="Helical" evidence="7">
    <location>
        <begin position="12"/>
        <end position="30"/>
    </location>
</feature>
<comment type="caution">
    <text evidence="11">The sequence shown here is derived from an EMBL/GenBank/DDBJ whole genome shotgun (WGS) entry which is preliminary data.</text>
</comment>
<dbReference type="PRINTS" id="PR00700">
    <property type="entry name" value="PRTYPHPHTASE"/>
</dbReference>
<dbReference type="PROSITE" id="PS00383">
    <property type="entry name" value="TYR_PHOSPHATASE_1"/>
    <property type="match status" value="1"/>
</dbReference>
<keyword evidence="4" id="KW-0904">Protein phosphatase</keyword>
<dbReference type="PANTHER" id="PTHR19134">
    <property type="entry name" value="RECEPTOR-TYPE TYROSINE-PROTEIN PHOSPHATASE"/>
    <property type="match status" value="1"/>
</dbReference>
<protein>
    <recommendedName>
        <fullName evidence="15">Protein-tyrosine-phosphatase</fullName>
    </recommendedName>
</protein>
<dbReference type="GO" id="GO:0016020">
    <property type="term" value="C:membrane"/>
    <property type="evidence" value="ECO:0007669"/>
    <property type="project" value="UniProtKB-SubCell"/>
</dbReference>
<dbReference type="InterPro" id="IPR016130">
    <property type="entry name" value="Tyr_Pase_AS"/>
</dbReference>
<name>A0A813Y7F4_9BILA</name>
<dbReference type="Proteomes" id="UP000663870">
    <property type="component" value="Unassembled WGS sequence"/>
</dbReference>
<dbReference type="FunFam" id="3.90.190.10:FF:000013">
    <property type="entry name" value="receptor-type tyrosine-protein phosphatase zeta isoform X1"/>
    <property type="match status" value="1"/>
</dbReference>
<comment type="catalytic activity">
    <reaction evidence="6">
        <text>O-phospho-L-tyrosyl-[protein] + H2O = L-tyrosyl-[protein] + phosphate</text>
        <dbReference type="Rhea" id="RHEA:10684"/>
        <dbReference type="Rhea" id="RHEA-COMP:10136"/>
        <dbReference type="Rhea" id="RHEA-COMP:20101"/>
        <dbReference type="ChEBI" id="CHEBI:15377"/>
        <dbReference type="ChEBI" id="CHEBI:43474"/>
        <dbReference type="ChEBI" id="CHEBI:46858"/>
        <dbReference type="ChEBI" id="CHEBI:61978"/>
        <dbReference type="EC" id="3.1.3.48"/>
    </reaction>
</comment>
<dbReference type="InterPro" id="IPR003595">
    <property type="entry name" value="Tyr_Pase_cat"/>
</dbReference>
<dbReference type="FunFam" id="3.90.190.10:FF:000088">
    <property type="entry name" value="Receptor protein-tyrosine phosphatase LAR"/>
    <property type="match status" value="1"/>
</dbReference>
<dbReference type="InterPro" id="IPR050348">
    <property type="entry name" value="Protein-Tyr_Phosphatase"/>
</dbReference>
<reference evidence="11" key="1">
    <citation type="submission" date="2021-02" db="EMBL/GenBank/DDBJ databases">
        <authorList>
            <person name="Nowell W R."/>
        </authorList>
    </citation>
    <scope>NUCLEOTIDE SEQUENCE</scope>
</reference>
<feature type="domain" description="Fibronectin type-III" evidence="10">
    <location>
        <begin position="114"/>
        <end position="207"/>
    </location>
</feature>
<evidence type="ECO:0000313" key="13">
    <source>
        <dbReference type="Proteomes" id="UP000663854"/>
    </source>
</evidence>
<sequence length="1102" mass="130869">MNYIIFKNIHYYLLLNFLFIKFSFISLTIIHEINQVIFLNPQTNRALIRCPLNYKHNFNIEWYNVINNRTEITHNEYYHIYGLQPSDHEFICSSISEINGKYRMKIRIYDRPLPIRHIFIKKRTNTSLTIQWKDDDYNRNANITSYDLILKLNNKIRFRISVNHTQSTYTFLSLYSNTLYSIDISAVDVWKRYSRNVTIIGRTLSSNKYDNISSHKLIDRHLLDQLISCYRLNHQLLLVEFNRSQFLMKNYIYNLTIYNHEDRIILSDNLYSLKQQLPIIKTLNSFIYHLKEQNLRCKIKLIISTIQLEFLGTTYKYCEDFYPIYSPLTCLIKPIKKHKFYLMINMHLYNNHKHIMTLKPNYIFYQIKQNHFIKKNIYDIHKYVTADIFDIKENYSIIVENNLIGSDKNEKINISILCSINRLAPINRNNRISNNIIIIITISLILLSIILIGLVFFIIYQKGLMSNCYHILLHYINSFRKNHHPRSRLVQINNSTNENIEKKFDINYEEFDTISIPIQQFPSYVKYMHKDNDFGFIRLFENIGDLSKTYNFSTDISQIEHNQCKNRYINILTYDHSRVKLSCDENDGKEIYINANYIDGFHKTNAYIATQGPMINTINDFWRMIWEKDVSVLVMITNLKESGRIKCDVYWPLDGTETFGTIQVTLISTISLAYYVKRIFSIRCETNQKLINSERFVHQFHFTNWPDHGVPLFTLPVLSFIRYSSDCNTETGGPIVVHCSAGVGRTGTYIVIDTMLKKIHQQQSINIPCFLKHIRQQRNFLVQTEEQFIFIYDVLNEAAQLSNIGYNNLDLNKYNIDYIIKTLNIYDNDFNLTRIEKQFQLIIEQIKTYNHQLSIGHMEENLAKNRTQAILPLNSCCVLLSTDRRKSDRNYINASYIHGYYRIDQFIITQHPMMNTIIDFWQMIWNTNANIIVSLYADEKSQSDVPDFWPLANQIMNCGSFIVCLTNEHFEYEYIYRDFLLRSVEENIKLEVKLISCTYWPETCSPIKTSFNLINTIKNLNSIGPIVVHDFFGGHRAATFCALYTMNEQIENEGILNVYELAKFYYLKRPGIWRHHGDLLFLYRCAEILFREYKLSNYDHRC</sequence>
<evidence type="ECO:0000256" key="1">
    <source>
        <dbReference type="ARBA" id="ARBA00004167"/>
    </source>
</evidence>
<organism evidence="11 13">
    <name type="scientific">Rotaria sordida</name>
    <dbReference type="NCBI Taxonomy" id="392033"/>
    <lineage>
        <taxon>Eukaryota</taxon>
        <taxon>Metazoa</taxon>
        <taxon>Spiralia</taxon>
        <taxon>Gnathifera</taxon>
        <taxon>Rotifera</taxon>
        <taxon>Eurotatoria</taxon>
        <taxon>Bdelloidea</taxon>
        <taxon>Philodinida</taxon>
        <taxon>Philodinidae</taxon>
        <taxon>Rotaria</taxon>
    </lineage>
</organism>
<dbReference type="InterPro" id="IPR029021">
    <property type="entry name" value="Prot-tyrosine_phosphatase-like"/>
</dbReference>
<dbReference type="GO" id="GO:0004725">
    <property type="term" value="F:protein tyrosine phosphatase activity"/>
    <property type="evidence" value="ECO:0007669"/>
    <property type="project" value="UniProtKB-EC"/>
</dbReference>
<gene>
    <name evidence="12" type="ORF">JXQ802_LOCUS14007</name>
    <name evidence="11" type="ORF">PYM288_LOCUS8418</name>
</gene>
<keyword evidence="14" id="KW-1185">Reference proteome</keyword>
<dbReference type="PROSITE" id="PS50056">
    <property type="entry name" value="TYR_PHOSPHATASE_2"/>
    <property type="match status" value="2"/>
</dbReference>
<dbReference type="Gene3D" id="3.90.190.10">
    <property type="entry name" value="Protein tyrosine phosphatase superfamily"/>
    <property type="match status" value="2"/>
</dbReference>
<dbReference type="SMART" id="SM00194">
    <property type="entry name" value="PTPc"/>
    <property type="match status" value="2"/>
</dbReference>
<evidence type="ECO:0000313" key="12">
    <source>
        <dbReference type="EMBL" id="CAF0997632.1"/>
    </source>
</evidence>
<feature type="domain" description="Tyrosine-protein phosphatase" evidence="8">
    <location>
        <begin position="835"/>
        <end position="1089"/>
    </location>
</feature>
<dbReference type="EMBL" id="CAJNOL010000308">
    <property type="protein sequence ID" value="CAF0997632.1"/>
    <property type="molecule type" value="Genomic_DNA"/>
</dbReference>
<dbReference type="Pfam" id="PF00041">
    <property type="entry name" value="fn3"/>
    <property type="match status" value="1"/>
</dbReference>
<dbReference type="PROSITE" id="PS50853">
    <property type="entry name" value="FN3"/>
    <property type="match status" value="1"/>
</dbReference>
<evidence type="ECO:0000256" key="5">
    <source>
        <dbReference type="ARBA" id="ARBA00023136"/>
    </source>
</evidence>
<dbReference type="SUPFAM" id="SSF49265">
    <property type="entry name" value="Fibronectin type III"/>
    <property type="match status" value="1"/>
</dbReference>
<feature type="domain" description="Tyrosine specific protein phosphatases" evidence="9">
    <location>
        <begin position="1011"/>
        <end position="1072"/>
    </location>
</feature>
<comment type="subcellular location">
    <subcellularLocation>
        <location evidence="1">Membrane</location>
        <topology evidence="1">Single-pass membrane protein</topology>
    </subcellularLocation>
</comment>
<dbReference type="SMART" id="SM00404">
    <property type="entry name" value="PTPc_motif"/>
    <property type="match status" value="2"/>
</dbReference>
<evidence type="ECO:0000259" key="8">
    <source>
        <dbReference type="PROSITE" id="PS50055"/>
    </source>
</evidence>
<evidence type="ECO:0000256" key="2">
    <source>
        <dbReference type="ARBA" id="ARBA00022729"/>
    </source>
</evidence>
<evidence type="ECO:0000256" key="6">
    <source>
        <dbReference type="ARBA" id="ARBA00051722"/>
    </source>
</evidence>
<evidence type="ECO:0000313" key="14">
    <source>
        <dbReference type="Proteomes" id="UP000663870"/>
    </source>
</evidence>
<dbReference type="InterPro" id="IPR000242">
    <property type="entry name" value="PTP_cat"/>
</dbReference>
<dbReference type="InterPro" id="IPR000387">
    <property type="entry name" value="Tyr_Pase_dom"/>
</dbReference>
<keyword evidence="5 7" id="KW-0472">Membrane</keyword>
<dbReference type="PROSITE" id="PS50055">
    <property type="entry name" value="TYR_PHOSPHATASE_PTP"/>
    <property type="match status" value="2"/>
</dbReference>
<dbReference type="Pfam" id="PF00102">
    <property type="entry name" value="Y_phosphatase"/>
    <property type="match status" value="2"/>
</dbReference>
<keyword evidence="7" id="KW-0812">Transmembrane</keyword>
<dbReference type="Proteomes" id="UP000663854">
    <property type="component" value="Unassembled WGS sequence"/>
</dbReference>